<name>A0A7I9V9Y0_9ACTN</name>
<evidence type="ECO:0000256" key="7">
    <source>
        <dbReference type="ARBA" id="ARBA00023310"/>
    </source>
</evidence>
<dbReference type="NCBIfam" id="TIGR01216">
    <property type="entry name" value="ATP_synt_epsi"/>
    <property type="match status" value="1"/>
</dbReference>
<comment type="function">
    <text evidence="8">Produces ATP from ADP in the presence of a proton gradient across the membrane.</text>
</comment>
<dbReference type="Pfam" id="PF02823">
    <property type="entry name" value="ATP-synt_DE_N"/>
    <property type="match status" value="1"/>
</dbReference>
<dbReference type="HAMAP" id="MF_00530">
    <property type="entry name" value="ATP_synth_epsil_bac"/>
    <property type="match status" value="1"/>
</dbReference>
<keyword evidence="7 8" id="KW-0066">ATP synthesis</keyword>
<dbReference type="GO" id="GO:0005524">
    <property type="term" value="F:ATP binding"/>
    <property type="evidence" value="ECO:0007669"/>
    <property type="project" value="UniProtKB-UniRule"/>
</dbReference>
<evidence type="ECO:0000256" key="5">
    <source>
        <dbReference type="ARBA" id="ARBA00023136"/>
    </source>
</evidence>
<dbReference type="InterPro" id="IPR001469">
    <property type="entry name" value="ATP_synth_F1_dsu/esu"/>
</dbReference>
<dbReference type="GO" id="GO:0005886">
    <property type="term" value="C:plasma membrane"/>
    <property type="evidence" value="ECO:0007669"/>
    <property type="project" value="UniProtKB-SubCell"/>
</dbReference>
<dbReference type="AlphaFoldDB" id="A0A7I9V9Y0"/>
<dbReference type="Gene3D" id="2.60.15.10">
    <property type="entry name" value="F0F1 ATP synthase delta/epsilon subunit, N-terminal"/>
    <property type="match status" value="1"/>
</dbReference>
<evidence type="ECO:0000256" key="9">
    <source>
        <dbReference type="RuleBase" id="RU003656"/>
    </source>
</evidence>
<accession>A0A7I9V9Y0</accession>
<reference evidence="12" key="1">
    <citation type="submission" date="2019-06" db="EMBL/GenBank/DDBJ databases">
        <title>Gordonia isolated from sludge of a wastewater treatment plant.</title>
        <authorList>
            <person name="Tamura T."/>
            <person name="Aoyama K."/>
            <person name="Kang Y."/>
            <person name="Saito S."/>
            <person name="Akiyama N."/>
            <person name="Yazawa K."/>
            <person name="Gonoi T."/>
            <person name="Mikami Y."/>
        </authorList>
    </citation>
    <scope>NUCLEOTIDE SEQUENCE [LARGE SCALE GENOMIC DNA]</scope>
    <source>
        <strain evidence="12">NBRC 107696</strain>
    </source>
</reference>
<evidence type="ECO:0000256" key="6">
    <source>
        <dbReference type="ARBA" id="ARBA00023196"/>
    </source>
</evidence>
<dbReference type="RefSeq" id="WP_161895883.1">
    <property type="nucleotide sequence ID" value="NZ_BJOV01000005.1"/>
</dbReference>
<comment type="caution">
    <text evidence="11">The sequence shown here is derived from an EMBL/GenBank/DDBJ whole genome shotgun (WGS) entry which is preliminary data.</text>
</comment>
<keyword evidence="8" id="KW-1003">Cell membrane</keyword>
<evidence type="ECO:0000256" key="4">
    <source>
        <dbReference type="ARBA" id="ARBA00023065"/>
    </source>
</evidence>
<dbReference type="CDD" id="cd12152">
    <property type="entry name" value="F1-ATPase_delta"/>
    <property type="match status" value="1"/>
</dbReference>
<keyword evidence="5 8" id="KW-0472">Membrane</keyword>
<dbReference type="SUPFAM" id="SSF51344">
    <property type="entry name" value="Epsilon subunit of F1F0-ATP synthase N-terminal domain"/>
    <property type="match status" value="1"/>
</dbReference>
<dbReference type="GO" id="GO:0045259">
    <property type="term" value="C:proton-transporting ATP synthase complex"/>
    <property type="evidence" value="ECO:0007669"/>
    <property type="project" value="UniProtKB-KW"/>
</dbReference>
<keyword evidence="12" id="KW-1185">Reference proteome</keyword>
<evidence type="ECO:0000259" key="10">
    <source>
        <dbReference type="Pfam" id="PF02823"/>
    </source>
</evidence>
<keyword evidence="4 8" id="KW-0406">Ion transport</keyword>
<comment type="subcellular location">
    <subcellularLocation>
        <location evidence="1 8">Cell membrane</location>
        <topology evidence="1 8">Peripheral membrane protein</topology>
    </subcellularLocation>
</comment>
<protein>
    <recommendedName>
        <fullName evidence="8">ATP synthase epsilon chain</fullName>
    </recommendedName>
    <alternativeName>
        <fullName evidence="8">ATP synthase F1 sector epsilon subunit</fullName>
    </alternativeName>
    <alternativeName>
        <fullName evidence="8">F-ATPase epsilon subunit</fullName>
    </alternativeName>
</protein>
<dbReference type="OrthoDB" id="9791445at2"/>
<dbReference type="InterPro" id="IPR020546">
    <property type="entry name" value="ATP_synth_F1_dsu/esu_N"/>
</dbReference>
<gene>
    <name evidence="8 11" type="primary">atpC</name>
    <name evidence="11" type="ORF">nbrc107696_25750</name>
</gene>
<comment type="similarity">
    <text evidence="2 8 9">Belongs to the ATPase epsilon chain family.</text>
</comment>
<keyword evidence="8" id="KW-0375">Hydrogen ion transport</keyword>
<organism evidence="11 12">
    <name type="scientific">Gordonia spumicola</name>
    <dbReference type="NCBI Taxonomy" id="589161"/>
    <lineage>
        <taxon>Bacteria</taxon>
        <taxon>Bacillati</taxon>
        <taxon>Actinomycetota</taxon>
        <taxon>Actinomycetes</taxon>
        <taxon>Mycobacteriales</taxon>
        <taxon>Gordoniaceae</taxon>
        <taxon>Gordonia</taxon>
    </lineage>
</organism>
<keyword evidence="3 8" id="KW-0813">Transport</keyword>
<dbReference type="InterPro" id="IPR036771">
    <property type="entry name" value="ATPsynth_dsu/esu_N"/>
</dbReference>
<feature type="domain" description="ATP synthase F1 complex delta/epsilon subunit N-terminal" evidence="10">
    <location>
        <begin position="6"/>
        <end position="86"/>
    </location>
</feature>
<evidence type="ECO:0000313" key="11">
    <source>
        <dbReference type="EMBL" id="GEE02129.1"/>
    </source>
</evidence>
<proteinExistence type="inferred from homology"/>
<dbReference type="GO" id="GO:0046933">
    <property type="term" value="F:proton-transporting ATP synthase activity, rotational mechanism"/>
    <property type="evidence" value="ECO:0007669"/>
    <property type="project" value="UniProtKB-UniRule"/>
</dbReference>
<dbReference type="PANTHER" id="PTHR13822:SF10">
    <property type="entry name" value="ATP SYNTHASE EPSILON CHAIN, CHLOROPLASTIC"/>
    <property type="match status" value="1"/>
</dbReference>
<evidence type="ECO:0000256" key="2">
    <source>
        <dbReference type="ARBA" id="ARBA00005712"/>
    </source>
</evidence>
<keyword evidence="6 8" id="KW-0139">CF(1)</keyword>
<evidence type="ECO:0000256" key="8">
    <source>
        <dbReference type="HAMAP-Rule" id="MF_00530"/>
    </source>
</evidence>
<evidence type="ECO:0000256" key="3">
    <source>
        <dbReference type="ARBA" id="ARBA00022448"/>
    </source>
</evidence>
<dbReference type="PANTHER" id="PTHR13822">
    <property type="entry name" value="ATP SYNTHASE DELTA/EPSILON CHAIN"/>
    <property type="match status" value="1"/>
</dbReference>
<dbReference type="EMBL" id="BJOV01000005">
    <property type="protein sequence ID" value="GEE02129.1"/>
    <property type="molecule type" value="Genomic_DNA"/>
</dbReference>
<comment type="subunit">
    <text evidence="8 9">F-type ATPases have 2 components, CF(1) - the catalytic core - and CF(0) - the membrane proton channel. CF(1) has five subunits: alpha(3), beta(3), gamma(1), delta(1), epsilon(1). CF(0) has three main subunits: a, b and c.</text>
</comment>
<dbReference type="Proteomes" id="UP000444960">
    <property type="component" value="Unassembled WGS sequence"/>
</dbReference>
<evidence type="ECO:0000313" key="12">
    <source>
        <dbReference type="Proteomes" id="UP000444960"/>
    </source>
</evidence>
<dbReference type="NCBIfam" id="NF009977">
    <property type="entry name" value="PRK13442.1"/>
    <property type="match status" value="1"/>
</dbReference>
<evidence type="ECO:0000256" key="1">
    <source>
        <dbReference type="ARBA" id="ARBA00004202"/>
    </source>
</evidence>
<sequence>MSDKTFRLDVVAPDAALYSGEATFVSAQTTVGQIGILANHEPMLGELAAGGAVVLTEASGARKALAVQGGFLSVSATTVTVLAESAQFAGDIDVAAERAVLESAAEGSEEYLTAKSRVRAVEAVS</sequence>